<evidence type="ECO:0000313" key="3">
    <source>
        <dbReference type="EMBL" id="CAL6007549.1"/>
    </source>
</evidence>
<comment type="caution">
    <text evidence="2">The sequence shown here is derived from an EMBL/GenBank/DDBJ whole genome shotgun (WGS) entry which is preliminary data.</text>
</comment>
<feature type="coiled-coil region" evidence="1">
    <location>
        <begin position="181"/>
        <end position="243"/>
    </location>
</feature>
<reference evidence="3 5" key="2">
    <citation type="submission" date="2024-07" db="EMBL/GenBank/DDBJ databases">
        <authorList>
            <person name="Akdeniz Z."/>
        </authorList>
    </citation>
    <scope>NUCLEOTIDE SEQUENCE [LARGE SCALE GENOMIC DNA]</scope>
</reference>
<feature type="coiled-coil region" evidence="1">
    <location>
        <begin position="84"/>
        <end position="145"/>
    </location>
</feature>
<evidence type="ECO:0000313" key="2">
    <source>
        <dbReference type="EMBL" id="CAI9925265.1"/>
    </source>
</evidence>
<dbReference type="EMBL" id="CATOUU010000341">
    <property type="protein sequence ID" value="CAI9925265.1"/>
    <property type="molecule type" value="Genomic_DNA"/>
</dbReference>
<keyword evidence="5" id="KW-1185">Reference proteome</keyword>
<gene>
    <name evidence="2" type="ORF">HINF_LOCUS12910</name>
    <name evidence="3" type="ORF">HINF_LOCUS20687</name>
    <name evidence="4" type="ORF">HINF_LOCUS31011</name>
</gene>
<sequence>MQLSSLSQKPRKYTPPCVQEMKLVRSQINNLQSSLVNQSQQIQQTNVAPNNLNNIQNSQPLYQSELNIQNILAEQSILASKRYEQELNLVKTQHEIELKQLKEQHSKQLSESQNYQLFDSFCAQIDESNQLLRQSLSQVQKLEKDNAILSFRANENAQKLSEQRSAIEYFTEQLAKKETDSSKQSITIQEAEQKINQLQTELASKTATLQEKQTYIDDLKVSNEKHQGEVEKLQKVNDTLKQNMNLSLQHLQDMDDSFKQSQVELSDALLSLKLEREQNEALSNLNVQLDDRVRDMENQINDLQNENKSLKLDLASSNQVQSSNKQLQTELSEKISLLNDTVQQLTDVQSELKQIQNDYTQLHTTHSDYTAHNEQLQAELQAQIALQSEQIHSLSTELNTISENSTNATIQILQQSLTQQTKSTEQLQAQVSQFKPEIRAHLQTINQLELKLFQYELTNQQLSKINENDSQRILSLEAQNEDLSQKLTEFAVVLSEKNVEQEIQK</sequence>
<proteinExistence type="predicted"/>
<evidence type="ECO:0000313" key="4">
    <source>
        <dbReference type="EMBL" id="CAL6026791.1"/>
    </source>
</evidence>
<keyword evidence="1" id="KW-0175">Coiled coil</keyword>
<feature type="coiled-coil region" evidence="1">
    <location>
        <begin position="272"/>
        <end position="358"/>
    </location>
</feature>
<dbReference type="AlphaFoldDB" id="A0AA86NSK1"/>
<dbReference type="EMBL" id="CAXDID020000056">
    <property type="protein sequence ID" value="CAL6007549.1"/>
    <property type="molecule type" value="Genomic_DNA"/>
</dbReference>
<evidence type="ECO:0000256" key="1">
    <source>
        <dbReference type="SAM" id="Coils"/>
    </source>
</evidence>
<name>A0AA86NSK1_9EUKA</name>
<organism evidence="2">
    <name type="scientific">Hexamita inflata</name>
    <dbReference type="NCBI Taxonomy" id="28002"/>
    <lineage>
        <taxon>Eukaryota</taxon>
        <taxon>Metamonada</taxon>
        <taxon>Diplomonadida</taxon>
        <taxon>Hexamitidae</taxon>
        <taxon>Hexamitinae</taxon>
        <taxon>Hexamita</taxon>
    </lineage>
</organism>
<evidence type="ECO:0000313" key="5">
    <source>
        <dbReference type="Proteomes" id="UP001642409"/>
    </source>
</evidence>
<accession>A0AA86NSK1</accession>
<dbReference type="Proteomes" id="UP001642409">
    <property type="component" value="Unassembled WGS sequence"/>
</dbReference>
<reference evidence="2" key="1">
    <citation type="submission" date="2023-06" db="EMBL/GenBank/DDBJ databases">
        <authorList>
            <person name="Kurt Z."/>
        </authorList>
    </citation>
    <scope>NUCLEOTIDE SEQUENCE</scope>
</reference>
<protein>
    <submittedName>
        <fullName evidence="3">Hypothetical_protein</fullName>
    </submittedName>
</protein>
<dbReference type="EMBL" id="CAXDID020000103">
    <property type="protein sequence ID" value="CAL6026791.1"/>
    <property type="molecule type" value="Genomic_DNA"/>
</dbReference>